<dbReference type="InterPro" id="IPR003959">
    <property type="entry name" value="ATPase_AAA_core"/>
</dbReference>
<sequence length="762" mass="82493">MARTAMNLVPLDPRDLGSQRCRLGPSALASLGVKLGSPVQVSVLGGSALCTAWPRTDLADGFLQLDTKCATRDLIGKPCRGVRVNLSQLKAVPCIKLRAVQVKVIVKDLNTKKRAEKTQLKELVKDLLRNVYLCPRHVVAVTFDAPVAFIEIEGVEPSTHAAGLLTSKTAVRLMDIITVEHFRSIDSKAPSLCLGGMDNVLPPLKEILNLPFHYPKTLATLGLSCPRGVLLVGPPGVGKTSLVRAVTRQVGSRLIGISGAAVHGARPGESEGNLRRIFQQARDSAQEGPCVLFIDEIDSLCPRRGSLGNAPEDRLVAQLLTLMDGVGSESQLVVMAATNRPQALDPALRRPGRFDREVFIGVPTLEERRSILETVGAGMPLTREVDVPWLAEVTSGYVGADLVALCQEAAMQAVRRRCQDSADPEIRPTDFREALRTVHPSSLRSSVARIDFRPILWETIGGLEDVKLKLMQCIEWPMKFPDAFVRMGLTRPKGILLYGPPGCAKTTLVRAAATSCGCSFLSLSGADLFSPFVGDSEKILAQVFRQARAGAPSLLFLDEIDSILGSRSQDAKDGRGVHERVLSVLLNEMDGIGLAVTERRGAGRKGPLHEGGGQLAEARDDAKLEFQEVCNKDVIVVAATNRPDLLDDALLRPGRFDQIVYVPPPDENARVSALRIFTSVTPLGADVCLQELARQTPNFSGADLQSLCKEAALLALQESELQATAVNRRHFLTSLESFKPTLTDGHLDFYCSLFSSKRTSAE</sequence>
<reference evidence="4" key="5">
    <citation type="submission" date="2025-09" db="UniProtKB">
        <authorList>
            <consortium name="Ensembl"/>
        </authorList>
    </citation>
    <scope>IDENTIFICATION</scope>
</reference>
<dbReference type="OrthoDB" id="27435at2759"/>
<dbReference type="AlphaFoldDB" id="A0A4W3JSW1"/>
<keyword evidence="2" id="KW-0067">ATP-binding</keyword>
<dbReference type="GO" id="GO:0034098">
    <property type="term" value="C:VCP-NPL4-UFD1 AAA ATPase complex"/>
    <property type="evidence" value="ECO:0007669"/>
    <property type="project" value="TreeGrafter"/>
</dbReference>
<dbReference type="Proteomes" id="UP000314986">
    <property type="component" value="Unassembled WGS sequence"/>
</dbReference>
<dbReference type="InParanoid" id="A0A4W3JSW1"/>
<reference evidence="5" key="2">
    <citation type="journal article" date="2007" name="PLoS Biol.">
        <title>Survey sequencing and comparative analysis of the elephant shark (Callorhinchus milii) genome.</title>
        <authorList>
            <person name="Venkatesh B."/>
            <person name="Kirkness E.F."/>
            <person name="Loh Y.H."/>
            <person name="Halpern A.L."/>
            <person name="Lee A.P."/>
            <person name="Johnson J."/>
            <person name="Dandona N."/>
            <person name="Viswanathan L.D."/>
            <person name="Tay A."/>
            <person name="Venter J.C."/>
            <person name="Strausberg R.L."/>
            <person name="Brenner S."/>
        </authorList>
    </citation>
    <scope>NUCLEOTIDE SEQUENCE [LARGE SCALE GENOMIC DNA]</scope>
</reference>
<dbReference type="GO" id="GO:0005829">
    <property type="term" value="C:cytosol"/>
    <property type="evidence" value="ECO:0007669"/>
    <property type="project" value="TreeGrafter"/>
</dbReference>
<dbReference type="GO" id="GO:0097352">
    <property type="term" value="P:autophagosome maturation"/>
    <property type="evidence" value="ECO:0007669"/>
    <property type="project" value="TreeGrafter"/>
</dbReference>
<dbReference type="GO" id="GO:0016887">
    <property type="term" value="F:ATP hydrolysis activity"/>
    <property type="evidence" value="ECO:0007669"/>
    <property type="project" value="InterPro"/>
</dbReference>
<gene>
    <name evidence="4" type="primary">afg2b</name>
</gene>
<dbReference type="FunFam" id="1.10.8.60:FF:000038">
    <property type="entry name" value="spermatogenesis-associated protein 5-like protein 1"/>
    <property type="match status" value="1"/>
</dbReference>
<accession>A0A4W3JSW1</accession>
<dbReference type="Gene3D" id="3.40.50.300">
    <property type="entry name" value="P-loop containing nucleotide triphosphate hydrolases"/>
    <property type="match status" value="2"/>
</dbReference>
<evidence type="ECO:0000256" key="1">
    <source>
        <dbReference type="ARBA" id="ARBA00022741"/>
    </source>
</evidence>
<dbReference type="SMART" id="SM00382">
    <property type="entry name" value="AAA"/>
    <property type="match status" value="2"/>
</dbReference>
<evidence type="ECO:0000313" key="4">
    <source>
        <dbReference type="Ensembl" id="ENSCMIP00000045847.1"/>
    </source>
</evidence>
<reference evidence="5" key="1">
    <citation type="journal article" date="2006" name="Science">
        <title>Ancient noncoding elements conserved in the human genome.</title>
        <authorList>
            <person name="Venkatesh B."/>
            <person name="Kirkness E.F."/>
            <person name="Loh Y.H."/>
            <person name="Halpern A.L."/>
            <person name="Lee A.P."/>
            <person name="Johnson J."/>
            <person name="Dandona N."/>
            <person name="Viswanathan L.D."/>
            <person name="Tay A."/>
            <person name="Venter J.C."/>
            <person name="Strausberg R.L."/>
            <person name="Brenner S."/>
        </authorList>
    </citation>
    <scope>NUCLEOTIDE SEQUENCE [LARGE SCALE GENOMIC DNA]</scope>
</reference>
<dbReference type="PROSITE" id="PS00674">
    <property type="entry name" value="AAA"/>
    <property type="match status" value="2"/>
</dbReference>
<protein>
    <submittedName>
        <fullName evidence="4">AFG2 AAA ATPase homolog B</fullName>
    </submittedName>
</protein>
<dbReference type="STRING" id="7868.ENSCMIP00000045847"/>
<dbReference type="GO" id="GO:0005634">
    <property type="term" value="C:nucleus"/>
    <property type="evidence" value="ECO:0007669"/>
    <property type="project" value="TreeGrafter"/>
</dbReference>
<dbReference type="InterPro" id="IPR027417">
    <property type="entry name" value="P-loop_NTPase"/>
</dbReference>
<dbReference type="FunFam" id="3.40.50.300:FF:001081">
    <property type="entry name" value="Spermatogenesis-associated protein 5-like protein 1"/>
    <property type="match status" value="1"/>
</dbReference>
<dbReference type="Gene3D" id="1.10.8.60">
    <property type="match status" value="2"/>
</dbReference>
<dbReference type="GO" id="GO:0051228">
    <property type="term" value="P:mitotic spindle disassembly"/>
    <property type="evidence" value="ECO:0007669"/>
    <property type="project" value="TreeGrafter"/>
</dbReference>
<keyword evidence="1" id="KW-0547">Nucleotide-binding</keyword>
<dbReference type="InterPro" id="IPR050168">
    <property type="entry name" value="AAA_ATPase_domain"/>
</dbReference>
<evidence type="ECO:0000259" key="3">
    <source>
        <dbReference type="SMART" id="SM00382"/>
    </source>
</evidence>
<dbReference type="FunFam" id="3.40.50.300:FF:000061">
    <property type="entry name" value="ATPase family, AAA domain-containing 2"/>
    <property type="match status" value="1"/>
</dbReference>
<dbReference type="InterPro" id="IPR003960">
    <property type="entry name" value="ATPase_AAA_CS"/>
</dbReference>
<dbReference type="InterPro" id="IPR041569">
    <property type="entry name" value="AAA_lid_3"/>
</dbReference>
<dbReference type="Ensembl" id="ENSCMIT00000046500.1">
    <property type="protein sequence ID" value="ENSCMIP00000045847.1"/>
    <property type="gene ID" value="ENSCMIG00000018891.1"/>
</dbReference>
<reference evidence="4" key="4">
    <citation type="submission" date="2025-08" db="UniProtKB">
        <authorList>
            <consortium name="Ensembl"/>
        </authorList>
    </citation>
    <scope>IDENTIFICATION</scope>
</reference>
<dbReference type="InterPro" id="IPR003593">
    <property type="entry name" value="AAA+_ATPase"/>
</dbReference>
<dbReference type="GeneID" id="103186612"/>
<keyword evidence="5" id="KW-1185">Reference proteome</keyword>
<organism evidence="4 5">
    <name type="scientific">Callorhinchus milii</name>
    <name type="common">Ghost shark</name>
    <dbReference type="NCBI Taxonomy" id="7868"/>
    <lineage>
        <taxon>Eukaryota</taxon>
        <taxon>Metazoa</taxon>
        <taxon>Chordata</taxon>
        <taxon>Craniata</taxon>
        <taxon>Vertebrata</taxon>
        <taxon>Chondrichthyes</taxon>
        <taxon>Holocephali</taxon>
        <taxon>Chimaeriformes</taxon>
        <taxon>Callorhinchidae</taxon>
        <taxon>Callorhinchus</taxon>
    </lineage>
</organism>
<dbReference type="GeneTree" id="ENSGT00940000160700"/>
<dbReference type="GO" id="GO:0031593">
    <property type="term" value="F:polyubiquitin modification-dependent protein binding"/>
    <property type="evidence" value="ECO:0007669"/>
    <property type="project" value="TreeGrafter"/>
</dbReference>
<feature type="domain" description="AAA+ ATPase" evidence="3">
    <location>
        <begin position="225"/>
        <end position="364"/>
    </location>
</feature>
<feature type="domain" description="AAA+ ATPase" evidence="3">
    <location>
        <begin position="491"/>
        <end position="666"/>
    </location>
</feature>
<dbReference type="CDD" id="cd19503">
    <property type="entry name" value="RecA-like_CDC48_NLV2_r1-like"/>
    <property type="match status" value="1"/>
</dbReference>
<dbReference type="PANTHER" id="PTHR23077">
    <property type="entry name" value="AAA-FAMILY ATPASE"/>
    <property type="match status" value="1"/>
</dbReference>
<dbReference type="SUPFAM" id="SSF52540">
    <property type="entry name" value="P-loop containing nucleoside triphosphate hydrolases"/>
    <property type="match status" value="2"/>
</dbReference>
<dbReference type="Pfam" id="PF17862">
    <property type="entry name" value="AAA_lid_3"/>
    <property type="match status" value="2"/>
</dbReference>
<evidence type="ECO:0000256" key="2">
    <source>
        <dbReference type="ARBA" id="ARBA00022840"/>
    </source>
</evidence>
<reference evidence="5" key="3">
    <citation type="journal article" date="2014" name="Nature">
        <title>Elephant shark genome provides unique insights into gnathostome evolution.</title>
        <authorList>
            <consortium name="International Elephant Shark Genome Sequencing Consortium"/>
            <person name="Venkatesh B."/>
            <person name="Lee A.P."/>
            <person name="Ravi V."/>
            <person name="Maurya A.K."/>
            <person name="Lian M.M."/>
            <person name="Swann J.B."/>
            <person name="Ohta Y."/>
            <person name="Flajnik M.F."/>
            <person name="Sutoh Y."/>
            <person name="Kasahara M."/>
            <person name="Hoon S."/>
            <person name="Gangu V."/>
            <person name="Roy S.W."/>
            <person name="Irimia M."/>
            <person name="Korzh V."/>
            <person name="Kondrychyn I."/>
            <person name="Lim Z.W."/>
            <person name="Tay B.H."/>
            <person name="Tohari S."/>
            <person name="Kong K.W."/>
            <person name="Ho S."/>
            <person name="Lorente-Galdos B."/>
            <person name="Quilez J."/>
            <person name="Marques-Bonet T."/>
            <person name="Raney B.J."/>
            <person name="Ingham P.W."/>
            <person name="Tay A."/>
            <person name="Hillier L.W."/>
            <person name="Minx P."/>
            <person name="Boehm T."/>
            <person name="Wilson R.K."/>
            <person name="Brenner S."/>
            <person name="Warren W.C."/>
        </authorList>
    </citation>
    <scope>NUCLEOTIDE SEQUENCE [LARGE SCALE GENOMIC DNA]</scope>
</reference>
<dbReference type="OMA" id="DRHIYVA"/>
<dbReference type="Pfam" id="PF00004">
    <property type="entry name" value="AAA"/>
    <property type="match status" value="2"/>
</dbReference>
<dbReference type="GO" id="GO:0005524">
    <property type="term" value="F:ATP binding"/>
    <property type="evidence" value="ECO:0007669"/>
    <property type="project" value="UniProtKB-KW"/>
</dbReference>
<evidence type="ECO:0000313" key="5">
    <source>
        <dbReference type="Proteomes" id="UP000314986"/>
    </source>
</evidence>
<dbReference type="PANTHER" id="PTHR23077:SF194">
    <property type="entry name" value="ATPASE FAMILY GENE 2 PROTEIN HOMOLOG B"/>
    <property type="match status" value="1"/>
</dbReference>
<dbReference type="GO" id="GO:0030970">
    <property type="term" value="P:retrograde protein transport, ER to cytosol"/>
    <property type="evidence" value="ECO:0007669"/>
    <property type="project" value="TreeGrafter"/>
</dbReference>
<proteinExistence type="predicted"/>
<name>A0A4W3JSW1_CALMI</name>
<dbReference type="KEGG" id="cmk:103186612"/>
<dbReference type="CTD" id="79029"/>